<dbReference type="GO" id="GO:0016757">
    <property type="term" value="F:glycosyltransferase activity"/>
    <property type="evidence" value="ECO:0007669"/>
    <property type="project" value="UniProtKB-KW"/>
</dbReference>
<keyword evidence="3" id="KW-0808">Transferase</keyword>
<feature type="transmembrane region" description="Helical" evidence="1">
    <location>
        <begin position="176"/>
        <end position="201"/>
    </location>
</feature>
<keyword evidence="4" id="KW-1185">Reference proteome</keyword>
<feature type="transmembrane region" description="Helical" evidence="1">
    <location>
        <begin position="17"/>
        <end position="34"/>
    </location>
</feature>
<gene>
    <name evidence="3" type="ORF">ATL31_2010</name>
</gene>
<keyword evidence="3" id="KW-0328">Glycosyltransferase</keyword>
<feature type="transmembrane region" description="Helical" evidence="1">
    <location>
        <begin position="122"/>
        <end position="140"/>
    </location>
</feature>
<dbReference type="RefSeq" id="WP_101395636.1">
    <property type="nucleotide sequence ID" value="NZ_PJNE01000001.1"/>
</dbReference>
<comment type="caution">
    <text evidence="3">The sequence shown here is derived from an EMBL/GenBank/DDBJ whole genome shotgun (WGS) entry which is preliminary data.</text>
</comment>
<dbReference type="EMBL" id="PJNE01000001">
    <property type="protein sequence ID" value="PKW27172.1"/>
    <property type="molecule type" value="Genomic_DNA"/>
</dbReference>
<protein>
    <submittedName>
        <fullName evidence="3">Dolichyl-phosphate-mannose-protein mannosyltransferase</fullName>
    </submittedName>
</protein>
<dbReference type="Pfam" id="PF13231">
    <property type="entry name" value="PMT_2"/>
    <property type="match status" value="1"/>
</dbReference>
<dbReference type="OrthoDB" id="3463714at2"/>
<feature type="transmembrane region" description="Helical" evidence="1">
    <location>
        <begin position="289"/>
        <end position="312"/>
    </location>
</feature>
<dbReference type="AlphaFoldDB" id="A0A2N3YJW9"/>
<keyword evidence="1" id="KW-0472">Membrane</keyword>
<dbReference type="Proteomes" id="UP000233781">
    <property type="component" value="Unassembled WGS sequence"/>
</dbReference>
<feature type="transmembrane region" description="Helical" evidence="1">
    <location>
        <begin position="260"/>
        <end position="277"/>
    </location>
</feature>
<sequence>MTVPARPRRFVRAVADHWVLSLGVAALTVVLLRFRSEVDVDVWLHLRIGRELRGGQWFGVLPDPLVALADRAYLPTQWLSEVVGSWAVDGAGLVGLRVLRLLALLVMMAALYATARRTMTPARSAGVVLVVAVTTAAAWAERPQVAGLALAAVTVLLWERTLADGRPRWLLVPLTWVWAMVHGTWAVGLAFGALTLVVAAVTRRSSTRWPPVGAVLLACVVVAGATPLGPRLLIEPFAVSSSARAGTGVNEWQTPTLGNPLYVLVLVVGAVVVVRSLRRRPFDAAPVLFALAGAGLAAYSVRTVAFGGLLLVPALMRAFPSGDRRPWTRGESAPLVVAALVMALAPGVVWGGPSAGPLGRPVDTALAALPAGTVAAVDVRVSGWVLAAHPGVRPLRDLRAEVYTAPTAAAYEDFTNARPGWAAYADAHRVAVIVAAVGEPLDRALAGSAGWRVAGADGTYRLWRRA</sequence>
<evidence type="ECO:0000313" key="3">
    <source>
        <dbReference type="EMBL" id="PKW27172.1"/>
    </source>
</evidence>
<evidence type="ECO:0000313" key="4">
    <source>
        <dbReference type="Proteomes" id="UP000233781"/>
    </source>
</evidence>
<keyword evidence="1" id="KW-0812">Transmembrane</keyword>
<feature type="transmembrane region" description="Helical" evidence="1">
    <location>
        <begin position="213"/>
        <end position="234"/>
    </location>
</feature>
<feature type="domain" description="Glycosyltransferase RgtA/B/C/D-like" evidence="2">
    <location>
        <begin position="87"/>
        <end position="223"/>
    </location>
</feature>
<name>A0A2N3YJW9_9MICO</name>
<keyword evidence="1" id="KW-1133">Transmembrane helix</keyword>
<dbReference type="InterPro" id="IPR038731">
    <property type="entry name" value="RgtA/B/C-like"/>
</dbReference>
<evidence type="ECO:0000259" key="2">
    <source>
        <dbReference type="Pfam" id="PF13231"/>
    </source>
</evidence>
<reference evidence="3 4" key="1">
    <citation type="submission" date="2017-12" db="EMBL/GenBank/DDBJ databases">
        <title>Sequencing the genomes of 1000 Actinobacteria strains.</title>
        <authorList>
            <person name="Klenk H.-P."/>
        </authorList>
    </citation>
    <scope>NUCLEOTIDE SEQUENCE [LARGE SCALE GENOMIC DNA]</scope>
    <source>
        <strain evidence="3 4">DSM 12806</strain>
    </source>
</reference>
<feature type="transmembrane region" description="Helical" evidence="1">
    <location>
        <begin position="94"/>
        <end position="115"/>
    </location>
</feature>
<evidence type="ECO:0000256" key="1">
    <source>
        <dbReference type="SAM" id="Phobius"/>
    </source>
</evidence>
<proteinExistence type="predicted"/>
<accession>A0A2N3YJW9</accession>
<organism evidence="3 4">
    <name type="scientific">Phycicoccus duodecadis</name>
    <dbReference type="NCBI Taxonomy" id="173053"/>
    <lineage>
        <taxon>Bacteria</taxon>
        <taxon>Bacillati</taxon>
        <taxon>Actinomycetota</taxon>
        <taxon>Actinomycetes</taxon>
        <taxon>Micrococcales</taxon>
        <taxon>Intrasporangiaceae</taxon>
        <taxon>Phycicoccus</taxon>
    </lineage>
</organism>